<evidence type="ECO:0000313" key="1">
    <source>
        <dbReference type="EMBL" id="XAO73098.1"/>
    </source>
</evidence>
<accession>A0AAU6WLB4</accession>
<keyword evidence="2" id="KW-1185">Reference proteome</keyword>
<sequence>MRFYDGEMTIPVEYDSISHSESNDIWEFNAYQLDQNKNIKKTERYTKSIVLPPPPGFSRNDDSGISERTEMNFFDKKAYNLSAYDHVYYYRDRTPAIIKDNNSNKYGITSSFNGKKIDFLYDDIFPVEYYVSGSKNKYKAYVFKKGSK</sequence>
<evidence type="ECO:0000313" key="2">
    <source>
        <dbReference type="Proteomes" id="UP001463665"/>
    </source>
</evidence>
<proteinExistence type="predicted"/>
<dbReference type="RefSeq" id="WP_345765710.1">
    <property type="nucleotide sequence ID" value="NZ_CP154834.1"/>
</dbReference>
<dbReference type="AlphaFoldDB" id="A0AAU6WLB4"/>
<name>A0AAU6WLB4_9FLAO</name>
<dbReference type="EMBL" id="CP154834">
    <property type="protein sequence ID" value="XAO73098.1"/>
    <property type="molecule type" value="Genomic_DNA"/>
</dbReference>
<gene>
    <name evidence="1" type="ORF">AAFP95_14935</name>
</gene>
<reference evidence="1 2" key="1">
    <citation type="submission" date="2024-04" db="EMBL/GenBank/DDBJ databases">
        <title>Genome sequencing and assembly of rice foliar adapted Chryseobacterium endophyticum OsEnb-ALM-A6.</title>
        <authorList>
            <person name="Kumar S."/>
            <person name="Javed M."/>
            <person name="Chouhan V."/>
            <person name="Charishma K."/>
            <person name="Patel A."/>
            <person name="Kumar M."/>
            <person name="Sahu K.P."/>
            <person name="Kumar A."/>
        </authorList>
    </citation>
    <scope>NUCLEOTIDE SEQUENCE [LARGE SCALE GENOMIC DNA]</scope>
    <source>
        <strain evidence="1 2">OsEnb-ALM-A6</strain>
    </source>
</reference>
<protein>
    <submittedName>
        <fullName evidence="1">Uncharacterized protein</fullName>
    </submittedName>
</protein>
<organism evidence="1 2">
    <name type="scientific">Chryseobacterium endophyticum</name>
    <dbReference type="NCBI Taxonomy" id="1854762"/>
    <lineage>
        <taxon>Bacteria</taxon>
        <taxon>Pseudomonadati</taxon>
        <taxon>Bacteroidota</taxon>
        <taxon>Flavobacteriia</taxon>
        <taxon>Flavobacteriales</taxon>
        <taxon>Weeksellaceae</taxon>
        <taxon>Chryseobacterium group</taxon>
        <taxon>Chryseobacterium</taxon>
    </lineage>
</organism>
<dbReference type="Proteomes" id="UP001463665">
    <property type="component" value="Chromosome"/>
</dbReference>